<dbReference type="STRING" id="1137993.SAMN05660209_04617"/>
<dbReference type="RefSeq" id="WP_211517247.1">
    <property type="nucleotide sequence ID" value="NZ_FNOT01000020.1"/>
</dbReference>
<dbReference type="InterPro" id="IPR003737">
    <property type="entry name" value="GlcNAc_PI_deacetylase-related"/>
</dbReference>
<gene>
    <name evidence="2" type="ORF">SAMN05660209_04617</name>
</gene>
<evidence type="ECO:0000313" key="3">
    <source>
        <dbReference type="Proteomes" id="UP000198921"/>
    </source>
</evidence>
<dbReference type="GO" id="GO:0016137">
    <property type="term" value="P:glycoside metabolic process"/>
    <property type="evidence" value="ECO:0007669"/>
    <property type="project" value="UniProtKB-ARBA"/>
</dbReference>
<accession>A0A1H3Q7K8</accession>
<dbReference type="SUPFAM" id="SSF102588">
    <property type="entry name" value="LmbE-like"/>
    <property type="match status" value="1"/>
</dbReference>
<proteinExistence type="predicted"/>
<dbReference type="EMBL" id="FNOT01000020">
    <property type="protein sequence ID" value="SDZ08689.1"/>
    <property type="molecule type" value="Genomic_DNA"/>
</dbReference>
<dbReference type="Pfam" id="PF02585">
    <property type="entry name" value="PIG-L"/>
    <property type="match status" value="1"/>
</dbReference>
<keyword evidence="1" id="KW-0862">Zinc</keyword>
<dbReference type="Proteomes" id="UP000198921">
    <property type="component" value="Unassembled WGS sequence"/>
</dbReference>
<name>A0A1H3Q7K8_9ACTN</name>
<sequence>MSDQLRALMEDAEAEGRGLLFLSPHLDDAVLSCGALLSTLGRRLPITVATVFSAAAPPPHTRAACTYLRQCAATGALDLYDERRREDIEVLAGLGVEHVHLGITDALFRQRQVGRTLTRIGRVVPEVVHRYPTFRLDIDRGRVSRGDRALLELLHHEVRTLAERIDAAVVLSPVGVGRHVDHLLTRSLGERHRTRVHYSDFPYDRRHEPDPTYLSAHRLTRITWDEGIHRRPDLIRAYRTQADALFPTGDIPATPETYYLPPWRAAAS</sequence>
<evidence type="ECO:0000256" key="1">
    <source>
        <dbReference type="ARBA" id="ARBA00022833"/>
    </source>
</evidence>
<keyword evidence="3" id="KW-1185">Reference proteome</keyword>
<evidence type="ECO:0000313" key="2">
    <source>
        <dbReference type="EMBL" id="SDZ08689.1"/>
    </source>
</evidence>
<organism evidence="2 3">
    <name type="scientific">Geodermatophilus africanus</name>
    <dbReference type="NCBI Taxonomy" id="1137993"/>
    <lineage>
        <taxon>Bacteria</taxon>
        <taxon>Bacillati</taxon>
        <taxon>Actinomycetota</taxon>
        <taxon>Actinomycetes</taxon>
        <taxon>Geodermatophilales</taxon>
        <taxon>Geodermatophilaceae</taxon>
        <taxon>Geodermatophilus</taxon>
    </lineage>
</organism>
<dbReference type="InterPro" id="IPR024078">
    <property type="entry name" value="LmbE-like_dom_sf"/>
</dbReference>
<dbReference type="Gene3D" id="3.40.50.10320">
    <property type="entry name" value="LmbE-like"/>
    <property type="match status" value="1"/>
</dbReference>
<dbReference type="AlphaFoldDB" id="A0A1H3Q7K8"/>
<protein>
    <submittedName>
        <fullName evidence="2">GlcNAc-PI de-N-acetylase</fullName>
    </submittedName>
</protein>
<reference evidence="3" key="1">
    <citation type="submission" date="2016-10" db="EMBL/GenBank/DDBJ databases">
        <authorList>
            <person name="Varghese N."/>
            <person name="Submissions S."/>
        </authorList>
    </citation>
    <scope>NUCLEOTIDE SEQUENCE [LARGE SCALE GENOMIC DNA]</scope>
    <source>
        <strain evidence="3">DSM 45422</strain>
    </source>
</reference>